<keyword evidence="2" id="KW-1185">Reference proteome</keyword>
<evidence type="ECO:0000313" key="2">
    <source>
        <dbReference type="Proteomes" id="UP000887574"/>
    </source>
</evidence>
<reference evidence="3" key="1">
    <citation type="submission" date="2022-11" db="UniProtKB">
        <authorList>
            <consortium name="WormBaseParasite"/>
        </authorList>
    </citation>
    <scope>IDENTIFICATION</scope>
</reference>
<dbReference type="Proteomes" id="UP000887574">
    <property type="component" value="Unplaced"/>
</dbReference>
<keyword evidence="1" id="KW-0732">Signal</keyword>
<evidence type="ECO:0000256" key="1">
    <source>
        <dbReference type="SAM" id="SignalP"/>
    </source>
</evidence>
<dbReference type="AlphaFoldDB" id="A0A915DA89"/>
<feature type="signal peptide" evidence="1">
    <location>
        <begin position="1"/>
        <end position="31"/>
    </location>
</feature>
<dbReference type="WBParaSite" id="jg17048">
    <property type="protein sequence ID" value="jg17048"/>
    <property type="gene ID" value="jg17048"/>
</dbReference>
<protein>
    <submittedName>
        <fullName evidence="3">Uncharacterized protein</fullName>
    </submittedName>
</protein>
<name>A0A915DA89_9BILA</name>
<evidence type="ECO:0000313" key="3">
    <source>
        <dbReference type="WBParaSite" id="jg17048"/>
    </source>
</evidence>
<accession>A0A915DA89</accession>
<proteinExistence type="predicted"/>
<organism evidence="2 3">
    <name type="scientific">Ditylenchus dipsaci</name>
    <dbReference type="NCBI Taxonomy" id="166011"/>
    <lineage>
        <taxon>Eukaryota</taxon>
        <taxon>Metazoa</taxon>
        <taxon>Ecdysozoa</taxon>
        <taxon>Nematoda</taxon>
        <taxon>Chromadorea</taxon>
        <taxon>Rhabditida</taxon>
        <taxon>Tylenchina</taxon>
        <taxon>Tylenchomorpha</taxon>
        <taxon>Sphaerularioidea</taxon>
        <taxon>Anguinidae</taxon>
        <taxon>Anguininae</taxon>
        <taxon>Ditylenchus</taxon>
    </lineage>
</organism>
<dbReference type="PROSITE" id="PS51257">
    <property type="entry name" value="PROKAR_LIPOPROTEIN"/>
    <property type="match status" value="1"/>
</dbReference>
<sequence length="103" mass="11447">MLFSKKSFGVISTMLAALLLFSYSCLLSSAAEDVEVVEPERKDFDLKGIFMKVGGIYLDLIGQGLHHAGVHLDYLGQRARNVSQLSDGMLLSWKTVSRMPRLK</sequence>
<feature type="chain" id="PRO_5036673584" evidence="1">
    <location>
        <begin position="32"/>
        <end position="103"/>
    </location>
</feature>